<dbReference type="GeneID" id="17309307"/>
<dbReference type="OMA" id="KMSINIT"/>
<reference evidence="4" key="2">
    <citation type="submission" date="2012-11" db="EMBL/GenBank/DDBJ databases">
        <authorList>
            <person name="Kuo A."/>
            <person name="Curtis B.A."/>
            <person name="Tanifuji G."/>
            <person name="Burki F."/>
            <person name="Gruber A."/>
            <person name="Irimia M."/>
            <person name="Maruyama S."/>
            <person name="Arias M.C."/>
            <person name="Ball S.G."/>
            <person name="Gile G.H."/>
            <person name="Hirakawa Y."/>
            <person name="Hopkins J.F."/>
            <person name="Rensing S.A."/>
            <person name="Schmutz J."/>
            <person name="Symeonidi A."/>
            <person name="Elias M."/>
            <person name="Eveleigh R.J."/>
            <person name="Herman E.K."/>
            <person name="Klute M.J."/>
            <person name="Nakayama T."/>
            <person name="Obornik M."/>
            <person name="Reyes-Prieto A."/>
            <person name="Armbrust E.V."/>
            <person name="Aves S.J."/>
            <person name="Beiko R.G."/>
            <person name="Coutinho P."/>
            <person name="Dacks J.B."/>
            <person name="Durnford D.G."/>
            <person name="Fast N.M."/>
            <person name="Green B.R."/>
            <person name="Grisdale C."/>
            <person name="Hempe F."/>
            <person name="Henrissat B."/>
            <person name="Hoppner M.P."/>
            <person name="Ishida K.-I."/>
            <person name="Kim E."/>
            <person name="Koreny L."/>
            <person name="Kroth P.G."/>
            <person name="Liu Y."/>
            <person name="Malik S.-B."/>
            <person name="Maier U.G."/>
            <person name="McRose D."/>
            <person name="Mock T."/>
            <person name="Neilson J.A."/>
            <person name="Onodera N.T."/>
            <person name="Poole A.M."/>
            <person name="Pritham E.J."/>
            <person name="Richards T.A."/>
            <person name="Rocap G."/>
            <person name="Roy S.W."/>
            <person name="Sarai C."/>
            <person name="Schaack S."/>
            <person name="Shirato S."/>
            <person name="Slamovits C.H."/>
            <person name="Spencer D.F."/>
            <person name="Suzuki S."/>
            <person name="Worden A.Z."/>
            <person name="Zauner S."/>
            <person name="Barry K."/>
            <person name="Bell C."/>
            <person name="Bharti A.K."/>
            <person name="Crow J.A."/>
            <person name="Grimwood J."/>
            <person name="Kramer R."/>
            <person name="Lindquist E."/>
            <person name="Lucas S."/>
            <person name="Salamov A."/>
            <person name="McFadden G.I."/>
            <person name="Lane C.E."/>
            <person name="Keeling P.J."/>
            <person name="Gray M.W."/>
            <person name="Grigoriev I.V."/>
            <person name="Archibald J.M."/>
        </authorList>
    </citation>
    <scope>NUCLEOTIDE SEQUENCE</scope>
    <source>
        <strain evidence="4">CCMP2712</strain>
    </source>
</reference>
<reference evidence="3" key="3">
    <citation type="submission" date="2016-03" db="UniProtKB">
        <authorList>
            <consortium name="EnsemblProtists"/>
        </authorList>
    </citation>
    <scope>IDENTIFICATION</scope>
</reference>
<proteinExistence type="predicted"/>
<dbReference type="InterPro" id="IPR016181">
    <property type="entry name" value="Acyl_CoA_acyltransferase"/>
</dbReference>
<evidence type="ECO:0000313" key="4">
    <source>
        <dbReference type="Proteomes" id="UP000011087"/>
    </source>
</evidence>
<dbReference type="KEGG" id="gtt:GUITHDRAFT_101867"/>
<keyword evidence="4" id="KW-1185">Reference proteome</keyword>
<name>L1JX86_GUITC</name>
<evidence type="ECO:0000313" key="2">
    <source>
        <dbReference type="EMBL" id="EKX52713.1"/>
    </source>
</evidence>
<dbReference type="EnsemblProtists" id="EKX52713">
    <property type="protein sequence ID" value="EKX52713"/>
    <property type="gene ID" value="GUITHDRAFT_101867"/>
</dbReference>
<organism evidence="2">
    <name type="scientific">Guillardia theta (strain CCMP2712)</name>
    <name type="common">Cryptophyte</name>
    <dbReference type="NCBI Taxonomy" id="905079"/>
    <lineage>
        <taxon>Eukaryota</taxon>
        <taxon>Cryptophyceae</taxon>
        <taxon>Pyrenomonadales</taxon>
        <taxon>Geminigeraceae</taxon>
        <taxon>Guillardia</taxon>
    </lineage>
</organism>
<dbReference type="eggNOG" id="ENOG502S7Y4">
    <property type="taxonomic scope" value="Eukaryota"/>
</dbReference>
<dbReference type="AlphaFoldDB" id="L1JX86"/>
<protein>
    <recommendedName>
        <fullName evidence="1">N-acetyltransferase domain-containing protein</fullName>
    </recommendedName>
</protein>
<dbReference type="GO" id="GO:0016747">
    <property type="term" value="F:acyltransferase activity, transferring groups other than amino-acyl groups"/>
    <property type="evidence" value="ECO:0007669"/>
    <property type="project" value="InterPro"/>
</dbReference>
<dbReference type="Pfam" id="PF13527">
    <property type="entry name" value="Acetyltransf_9"/>
    <property type="match status" value="1"/>
</dbReference>
<dbReference type="SUPFAM" id="SSF55729">
    <property type="entry name" value="Acyl-CoA N-acyltransferases (Nat)"/>
    <property type="match status" value="1"/>
</dbReference>
<dbReference type="EMBL" id="JH992972">
    <property type="protein sequence ID" value="EKX52713.1"/>
    <property type="molecule type" value="Genomic_DNA"/>
</dbReference>
<dbReference type="OrthoDB" id="79507at2759"/>
<reference evidence="2 4" key="1">
    <citation type="journal article" date="2012" name="Nature">
        <title>Algal genomes reveal evolutionary mosaicism and the fate of nucleomorphs.</title>
        <authorList>
            <consortium name="DOE Joint Genome Institute"/>
            <person name="Curtis B.A."/>
            <person name="Tanifuji G."/>
            <person name="Burki F."/>
            <person name="Gruber A."/>
            <person name="Irimia M."/>
            <person name="Maruyama S."/>
            <person name="Arias M.C."/>
            <person name="Ball S.G."/>
            <person name="Gile G.H."/>
            <person name="Hirakawa Y."/>
            <person name="Hopkins J.F."/>
            <person name="Kuo A."/>
            <person name="Rensing S.A."/>
            <person name="Schmutz J."/>
            <person name="Symeonidi A."/>
            <person name="Elias M."/>
            <person name="Eveleigh R.J."/>
            <person name="Herman E.K."/>
            <person name="Klute M.J."/>
            <person name="Nakayama T."/>
            <person name="Obornik M."/>
            <person name="Reyes-Prieto A."/>
            <person name="Armbrust E.V."/>
            <person name="Aves S.J."/>
            <person name="Beiko R.G."/>
            <person name="Coutinho P."/>
            <person name="Dacks J.B."/>
            <person name="Durnford D.G."/>
            <person name="Fast N.M."/>
            <person name="Green B.R."/>
            <person name="Grisdale C.J."/>
            <person name="Hempel F."/>
            <person name="Henrissat B."/>
            <person name="Hoppner M.P."/>
            <person name="Ishida K."/>
            <person name="Kim E."/>
            <person name="Koreny L."/>
            <person name="Kroth P.G."/>
            <person name="Liu Y."/>
            <person name="Malik S.B."/>
            <person name="Maier U.G."/>
            <person name="McRose D."/>
            <person name="Mock T."/>
            <person name="Neilson J.A."/>
            <person name="Onodera N.T."/>
            <person name="Poole A.M."/>
            <person name="Pritham E.J."/>
            <person name="Richards T.A."/>
            <person name="Rocap G."/>
            <person name="Roy S.W."/>
            <person name="Sarai C."/>
            <person name="Schaack S."/>
            <person name="Shirato S."/>
            <person name="Slamovits C.H."/>
            <person name="Spencer D.F."/>
            <person name="Suzuki S."/>
            <person name="Worden A.Z."/>
            <person name="Zauner S."/>
            <person name="Barry K."/>
            <person name="Bell C."/>
            <person name="Bharti A.K."/>
            <person name="Crow J.A."/>
            <person name="Grimwood J."/>
            <person name="Kramer R."/>
            <person name="Lindquist E."/>
            <person name="Lucas S."/>
            <person name="Salamov A."/>
            <person name="McFadden G.I."/>
            <person name="Lane C.E."/>
            <person name="Keeling P.J."/>
            <person name="Gray M.W."/>
            <person name="Grigoriev I.V."/>
            <person name="Archibald J.M."/>
        </authorList>
    </citation>
    <scope>NUCLEOTIDE SEQUENCE</scope>
    <source>
        <strain evidence="2 4">CCMP2712</strain>
    </source>
</reference>
<dbReference type="InterPro" id="IPR000182">
    <property type="entry name" value="GNAT_dom"/>
</dbReference>
<sequence>MSSEVDSIIVVTMAEDCGQLTIRNIQVEEVESWLDFVSSMFAFKGVLRDHFAKHYHNDPWRNSDTIFVAQDQPEASQRSCEEMYSSTLRIFQRRIYSQADQLRCGGVGEVCTRPDRRKQGLCRKLLTYAEGQTDFQLLSLHTSSMSAVYRSCGFQSVPLAFKNVTVRAKRYIDFHGILDEAELEGVSQDLVGAVPLFYRVTPADLQDEATVKLLMRMHEEFHRGRFDGPIVRDQVEYWQRWMPCNMRDSGFLLQRSRSKEEDGQEVRGFLSLGYDKWKDLFFLADFFVGSEELTSDGGCHALLTLIAHALAEQGVEEATVRIPASVAATMPQLSRGDGACKVVEGEADLGTMYRAKDGCCLDVLLQESRHLTWPVDSF</sequence>
<dbReference type="Gene3D" id="3.40.630.30">
    <property type="match status" value="1"/>
</dbReference>
<gene>
    <name evidence="2" type="ORF">GUITHDRAFT_101867</name>
</gene>
<accession>L1JX86</accession>
<evidence type="ECO:0000259" key="1">
    <source>
        <dbReference type="PROSITE" id="PS51186"/>
    </source>
</evidence>
<dbReference type="PaxDb" id="55529-EKX52713"/>
<evidence type="ECO:0000313" key="3">
    <source>
        <dbReference type="EnsemblProtists" id="EKX52713"/>
    </source>
</evidence>
<dbReference type="PROSITE" id="PS51186">
    <property type="entry name" value="GNAT"/>
    <property type="match status" value="1"/>
</dbReference>
<feature type="domain" description="N-acetyltransferase" evidence="1">
    <location>
        <begin position="20"/>
        <end position="173"/>
    </location>
</feature>
<dbReference type="Proteomes" id="UP000011087">
    <property type="component" value="Unassembled WGS sequence"/>
</dbReference>
<dbReference type="RefSeq" id="XP_005839693.1">
    <property type="nucleotide sequence ID" value="XM_005839636.1"/>
</dbReference>
<dbReference type="HOGENOM" id="CLU_732481_0_0_1"/>